<dbReference type="EMBL" id="MU004405">
    <property type="protein sequence ID" value="KAF2652300.1"/>
    <property type="molecule type" value="Genomic_DNA"/>
</dbReference>
<dbReference type="Gene3D" id="4.10.240.10">
    <property type="entry name" value="Zn(2)-C6 fungal-type DNA-binding domain"/>
    <property type="match status" value="1"/>
</dbReference>
<feature type="region of interest" description="Disordered" evidence="2">
    <location>
        <begin position="155"/>
        <end position="197"/>
    </location>
</feature>
<dbReference type="GO" id="GO:0000981">
    <property type="term" value="F:DNA-binding transcription factor activity, RNA polymerase II-specific"/>
    <property type="evidence" value="ECO:0007669"/>
    <property type="project" value="InterPro"/>
</dbReference>
<feature type="compositionally biased region" description="Polar residues" evidence="2">
    <location>
        <begin position="335"/>
        <end position="348"/>
    </location>
</feature>
<accession>A0A6A6SXN3</accession>
<dbReference type="PANTHER" id="PTHR47785:SF4">
    <property type="entry name" value="ZN(II)2CYS6 TRANSCRIPTION FACTOR (EUROFUNG)"/>
    <property type="match status" value="1"/>
</dbReference>
<name>A0A6A6SXN3_9PLEO</name>
<dbReference type="OrthoDB" id="5244761at2759"/>
<dbReference type="CDD" id="cd12148">
    <property type="entry name" value="fungal_TF_MHR"/>
    <property type="match status" value="1"/>
</dbReference>
<dbReference type="Proteomes" id="UP000799324">
    <property type="component" value="Unassembled WGS sequence"/>
</dbReference>
<evidence type="ECO:0000256" key="1">
    <source>
        <dbReference type="ARBA" id="ARBA00023242"/>
    </source>
</evidence>
<dbReference type="AlphaFoldDB" id="A0A6A6SXN3"/>
<dbReference type="SMART" id="SM00066">
    <property type="entry name" value="GAL4"/>
    <property type="match status" value="1"/>
</dbReference>
<dbReference type="CDD" id="cd00067">
    <property type="entry name" value="GAL4"/>
    <property type="match status" value="1"/>
</dbReference>
<protein>
    <submittedName>
        <fullName evidence="4">C6 zinc finger domain-containing protein</fullName>
    </submittedName>
</protein>
<dbReference type="InterPro" id="IPR001138">
    <property type="entry name" value="Zn2Cys6_DnaBD"/>
</dbReference>
<dbReference type="PROSITE" id="PS00463">
    <property type="entry name" value="ZN2_CY6_FUNGAL_1"/>
    <property type="match status" value="1"/>
</dbReference>
<evidence type="ECO:0000313" key="4">
    <source>
        <dbReference type="EMBL" id="KAF2652300.1"/>
    </source>
</evidence>
<sequence>MEHGGPPPPWPPSEHRPNGSFSNGYPPVVSPPIPHEQQYQSLPLQSAQAYTPYAPSPHMGGSAAALGAYAQAQRRKQVRATQACNHCRSRKQKCDEARPCQFCRENNYDCQYKDVPPPKQDRSMLQLQDSVNNISETLKDFVAGFNSWKYSVESRLPPPRGNDSAVTLSDHASPGQIYGSRASLSEQNGSRMPTPIQGRSQMHRVNSMKTESPVVPHSTMSPLPAHASTPIKQEAILAAPQPPATPADSVRTDHTASGGERTFKEKTGLQGDHTTPAHQILDDWPSMQTFAQEIPAIKQLIQRGYKISDYPMQLEQARGLVRVWGVGEGQDLNDGAQSPNSPESNESDAPSPAAGKDVLWGPVEAPSPSTLSVGTPGEAEGNVGGLGPDGNLKLDQETLWRLHHSYHVNIHSLHPFLNPSKLRKMVKEFGDMYSPGARMVHTGIKRKRSTTGYYDPFSPAGDKSGSDPIERSLRNAIVLLILALGKVCEYKKPLPAPHPDKSNSNLVYGCTQESPGNGSFSSDDGTESRPRNIDILPGMAYFSYATDILGNQQGGNTVAHAQAMLLAALYLGQFARVLESWSWINNACRVCLVLIKAYVRHVLFSTSNPPPEFSPKENYRLNLVKCVYWTCLQLETDILAEMSTLPPSEISKYQEDISYPSGVFEKFPDVITFNESSDHDKTMWIYSSQIHLRVILNEAHNTLYSGRKKPPGFDVHNLKEVANAARVHADILLSWRRLLPAELSWEDSEGPATDINIARLRAKFYGGHYMILRPFLFLAVHEIELPPGPPVSGWSSQTSSPAATVESAPTPTHMQTSIHQRGAFVDLTSEQSGLLRVAHDCIASAIQSTIAFDRVGANPNTQYNRFKDTPRERLILTNIFGTLHAQFGNMIVLAAVYRSRLRNHLPSDTDLTKGNLSDLYRRTIKILKEVAPNSPILKVDAEILEHVRKLLGLV</sequence>
<dbReference type="PANTHER" id="PTHR47785">
    <property type="entry name" value="ZN(II)2CYS6 TRANSCRIPTION FACTOR (EUROFUNG)-RELATED-RELATED"/>
    <property type="match status" value="1"/>
</dbReference>
<evidence type="ECO:0000259" key="3">
    <source>
        <dbReference type="PROSITE" id="PS50048"/>
    </source>
</evidence>
<organism evidence="4 5">
    <name type="scientific">Lophiostoma macrostomum CBS 122681</name>
    <dbReference type="NCBI Taxonomy" id="1314788"/>
    <lineage>
        <taxon>Eukaryota</taxon>
        <taxon>Fungi</taxon>
        <taxon>Dikarya</taxon>
        <taxon>Ascomycota</taxon>
        <taxon>Pezizomycotina</taxon>
        <taxon>Dothideomycetes</taxon>
        <taxon>Pleosporomycetidae</taxon>
        <taxon>Pleosporales</taxon>
        <taxon>Lophiostomataceae</taxon>
        <taxon>Lophiostoma</taxon>
    </lineage>
</organism>
<dbReference type="SUPFAM" id="SSF57701">
    <property type="entry name" value="Zn2/Cys6 DNA-binding domain"/>
    <property type="match status" value="1"/>
</dbReference>
<keyword evidence="5" id="KW-1185">Reference proteome</keyword>
<reference evidence="4" key="1">
    <citation type="journal article" date="2020" name="Stud. Mycol.">
        <title>101 Dothideomycetes genomes: a test case for predicting lifestyles and emergence of pathogens.</title>
        <authorList>
            <person name="Haridas S."/>
            <person name="Albert R."/>
            <person name="Binder M."/>
            <person name="Bloem J."/>
            <person name="Labutti K."/>
            <person name="Salamov A."/>
            <person name="Andreopoulos B."/>
            <person name="Baker S."/>
            <person name="Barry K."/>
            <person name="Bills G."/>
            <person name="Bluhm B."/>
            <person name="Cannon C."/>
            <person name="Castanera R."/>
            <person name="Culley D."/>
            <person name="Daum C."/>
            <person name="Ezra D."/>
            <person name="Gonzalez J."/>
            <person name="Henrissat B."/>
            <person name="Kuo A."/>
            <person name="Liang C."/>
            <person name="Lipzen A."/>
            <person name="Lutzoni F."/>
            <person name="Magnuson J."/>
            <person name="Mondo S."/>
            <person name="Nolan M."/>
            <person name="Ohm R."/>
            <person name="Pangilinan J."/>
            <person name="Park H.-J."/>
            <person name="Ramirez L."/>
            <person name="Alfaro M."/>
            <person name="Sun H."/>
            <person name="Tritt A."/>
            <person name="Yoshinaga Y."/>
            <person name="Zwiers L.-H."/>
            <person name="Turgeon B."/>
            <person name="Goodwin S."/>
            <person name="Spatafora J."/>
            <person name="Crous P."/>
            <person name="Grigoriev I."/>
        </authorList>
    </citation>
    <scope>NUCLEOTIDE SEQUENCE</scope>
    <source>
        <strain evidence="4">CBS 122681</strain>
    </source>
</reference>
<feature type="compositionally biased region" description="Pro residues" evidence="2">
    <location>
        <begin position="1"/>
        <end position="12"/>
    </location>
</feature>
<dbReference type="InterPro" id="IPR036864">
    <property type="entry name" value="Zn2-C6_fun-type_DNA-bd_sf"/>
</dbReference>
<proteinExistence type="predicted"/>
<feature type="compositionally biased region" description="Polar residues" evidence="2">
    <location>
        <begin position="37"/>
        <end position="49"/>
    </location>
</feature>
<dbReference type="Pfam" id="PF00172">
    <property type="entry name" value="Zn_clus"/>
    <property type="match status" value="1"/>
</dbReference>
<feature type="region of interest" description="Disordered" evidence="2">
    <location>
        <begin position="1"/>
        <end position="55"/>
    </location>
</feature>
<dbReference type="GO" id="GO:0008270">
    <property type="term" value="F:zinc ion binding"/>
    <property type="evidence" value="ECO:0007669"/>
    <property type="project" value="InterPro"/>
</dbReference>
<keyword evidence="1" id="KW-0539">Nucleus</keyword>
<dbReference type="PROSITE" id="PS50048">
    <property type="entry name" value="ZN2_CY6_FUNGAL_2"/>
    <property type="match status" value="1"/>
</dbReference>
<evidence type="ECO:0000256" key="2">
    <source>
        <dbReference type="SAM" id="MobiDB-lite"/>
    </source>
</evidence>
<evidence type="ECO:0000313" key="5">
    <source>
        <dbReference type="Proteomes" id="UP000799324"/>
    </source>
</evidence>
<feature type="compositionally biased region" description="Polar residues" evidence="2">
    <location>
        <begin position="182"/>
        <end position="197"/>
    </location>
</feature>
<dbReference type="InterPro" id="IPR053181">
    <property type="entry name" value="EcdB-like_regulator"/>
</dbReference>
<gene>
    <name evidence="4" type="ORF">K491DRAFT_605122</name>
</gene>
<feature type="region of interest" description="Disordered" evidence="2">
    <location>
        <begin position="330"/>
        <end position="390"/>
    </location>
</feature>
<feature type="region of interest" description="Disordered" evidence="2">
    <location>
        <begin position="240"/>
        <end position="278"/>
    </location>
</feature>
<feature type="domain" description="Zn(2)-C6 fungal-type" evidence="3">
    <location>
        <begin position="83"/>
        <end position="112"/>
    </location>
</feature>